<dbReference type="Pfam" id="PF00535">
    <property type="entry name" value="Glycos_transf_2"/>
    <property type="match status" value="1"/>
</dbReference>
<reference evidence="3 4" key="1">
    <citation type="submission" date="2017-12" db="EMBL/GenBank/DDBJ databases">
        <title>Confluentibacter flavum sp. nov., isolated from the saline lake.</title>
        <authorList>
            <person name="Yu L."/>
        </authorList>
    </citation>
    <scope>NUCLEOTIDE SEQUENCE [LARGE SCALE GENOMIC DNA]</scope>
    <source>
        <strain evidence="3 4">3B</strain>
    </source>
</reference>
<keyword evidence="1" id="KW-1133">Transmembrane helix</keyword>
<gene>
    <name evidence="3" type="ORF">CSW08_01580</name>
</gene>
<organism evidence="3 4">
    <name type="scientific">Confluentibacter flavum</name>
    <dbReference type="NCBI Taxonomy" id="1909700"/>
    <lineage>
        <taxon>Bacteria</taxon>
        <taxon>Pseudomonadati</taxon>
        <taxon>Bacteroidota</taxon>
        <taxon>Flavobacteriia</taxon>
        <taxon>Flavobacteriales</taxon>
        <taxon>Flavobacteriaceae</taxon>
        <taxon>Confluentibacter</taxon>
    </lineage>
</organism>
<proteinExistence type="predicted"/>
<protein>
    <recommendedName>
        <fullName evidence="2">Glycosyltransferase 2-like domain-containing protein</fullName>
    </recommendedName>
</protein>
<dbReference type="EMBL" id="PJEO01000009">
    <property type="protein sequence ID" value="PKQ46717.1"/>
    <property type="molecule type" value="Genomic_DNA"/>
</dbReference>
<evidence type="ECO:0000259" key="2">
    <source>
        <dbReference type="Pfam" id="PF00535"/>
    </source>
</evidence>
<comment type="caution">
    <text evidence="3">The sequence shown here is derived from an EMBL/GenBank/DDBJ whole genome shotgun (WGS) entry which is preliminary data.</text>
</comment>
<dbReference type="Gene3D" id="3.90.550.10">
    <property type="entry name" value="Spore Coat Polysaccharide Biosynthesis Protein SpsA, Chain A"/>
    <property type="match status" value="1"/>
</dbReference>
<accession>A0A2N3HP62</accession>
<dbReference type="PANTHER" id="PTHR43685:SF2">
    <property type="entry name" value="GLYCOSYLTRANSFERASE 2-LIKE DOMAIN-CONTAINING PROTEIN"/>
    <property type="match status" value="1"/>
</dbReference>
<keyword evidence="1" id="KW-0472">Membrane</keyword>
<dbReference type="InterPro" id="IPR001173">
    <property type="entry name" value="Glyco_trans_2-like"/>
</dbReference>
<dbReference type="CDD" id="cd00761">
    <property type="entry name" value="Glyco_tranf_GTA_type"/>
    <property type="match status" value="1"/>
</dbReference>
<keyword evidence="1" id="KW-0812">Transmembrane</keyword>
<sequence length="314" mass="36085">MKDIVSIIIPYYNRPVKLQRALDAVLNQTYQDFEIILIDDCSEKTPIIPKNNAINYVRNSKNEGPGYSRNVGLKLAKGDYVCFLDSDDYWHPKFLERCVEVIEQSGTEVAFVYVKTIHVKNGVELGKANKSKISESTILPNLLIRGRPWDTPACLWDKHVLNKHEGWINTRNWEDYAFDICAALNNNTIIAINEHLLYVDTEGDHKLSEQNKNIIETEKSKSLAFISQTLKNSMYFDDDLIRNQVTLHLINNTIALLILNGNKKKYINANIKSLKAWNSPIFVILISVLTKLPVKIGLVLLRRIRIKFQNHNHV</sequence>
<dbReference type="InterPro" id="IPR029044">
    <property type="entry name" value="Nucleotide-diphossugar_trans"/>
</dbReference>
<dbReference type="SUPFAM" id="SSF53448">
    <property type="entry name" value="Nucleotide-diphospho-sugar transferases"/>
    <property type="match status" value="1"/>
</dbReference>
<evidence type="ECO:0000313" key="4">
    <source>
        <dbReference type="Proteomes" id="UP000233435"/>
    </source>
</evidence>
<evidence type="ECO:0000256" key="1">
    <source>
        <dbReference type="SAM" id="Phobius"/>
    </source>
</evidence>
<name>A0A2N3HP62_9FLAO</name>
<feature type="transmembrane region" description="Helical" evidence="1">
    <location>
        <begin position="281"/>
        <end position="301"/>
    </location>
</feature>
<keyword evidence="4" id="KW-1185">Reference proteome</keyword>
<dbReference type="Proteomes" id="UP000233435">
    <property type="component" value="Unassembled WGS sequence"/>
</dbReference>
<dbReference type="AlphaFoldDB" id="A0A2N3HP62"/>
<evidence type="ECO:0000313" key="3">
    <source>
        <dbReference type="EMBL" id="PKQ46717.1"/>
    </source>
</evidence>
<feature type="domain" description="Glycosyltransferase 2-like" evidence="2">
    <location>
        <begin position="6"/>
        <end position="114"/>
    </location>
</feature>
<dbReference type="InterPro" id="IPR050834">
    <property type="entry name" value="Glycosyltransf_2"/>
</dbReference>
<dbReference type="PANTHER" id="PTHR43685">
    <property type="entry name" value="GLYCOSYLTRANSFERASE"/>
    <property type="match status" value="1"/>
</dbReference>